<evidence type="ECO:0000313" key="3">
    <source>
        <dbReference type="Proteomes" id="UP000494256"/>
    </source>
</evidence>
<dbReference type="Proteomes" id="UP000494256">
    <property type="component" value="Unassembled WGS sequence"/>
</dbReference>
<gene>
    <name evidence="2" type="ORF">APLA_LOCUS10232</name>
</gene>
<name>A0A8S1ACF2_ARCPL</name>
<accession>A0A8S1ACF2</accession>
<reference evidence="2 3" key="1">
    <citation type="submission" date="2020-04" db="EMBL/GenBank/DDBJ databases">
        <authorList>
            <person name="Wallbank WR R."/>
            <person name="Pardo Diaz C."/>
            <person name="Kozak K."/>
            <person name="Martin S."/>
            <person name="Jiggins C."/>
            <person name="Moest M."/>
            <person name="Warren A I."/>
            <person name="Byers J.R.P. K."/>
            <person name="Montejo-Kovacevich G."/>
            <person name="Yen C E."/>
        </authorList>
    </citation>
    <scope>NUCLEOTIDE SEQUENCE [LARGE SCALE GENOMIC DNA]</scope>
</reference>
<organism evidence="2 3">
    <name type="scientific">Arctia plantaginis</name>
    <name type="common">Wood tiger moth</name>
    <name type="synonym">Phalaena plantaginis</name>
    <dbReference type="NCBI Taxonomy" id="874455"/>
    <lineage>
        <taxon>Eukaryota</taxon>
        <taxon>Metazoa</taxon>
        <taxon>Ecdysozoa</taxon>
        <taxon>Arthropoda</taxon>
        <taxon>Hexapoda</taxon>
        <taxon>Insecta</taxon>
        <taxon>Pterygota</taxon>
        <taxon>Neoptera</taxon>
        <taxon>Endopterygota</taxon>
        <taxon>Lepidoptera</taxon>
        <taxon>Glossata</taxon>
        <taxon>Ditrysia</taxon>
        <taxon>Noctuoidea</taxon>
        <taxon>Erebidae</taxon>
        <taxon>Arctiinae</taxon>
        <taxon>Arctia</taxon>
    </lineage>
</organism>
<evidence type="ECO:0000313" key="2">
    <source>
        <dbReference type="EMBL" id="CAB3243120.1"/>
    </source>
</evidence>
<dbReference type="OrthoDB" id="1879366at2759"/>
<sequence length="195" mass="21833">MSASVLVLAVLLIPLFLMVILLQDSLTASSYLIIGAVAGFAAATITATLMILCSTKHKHAISNENGFKIQTSANNRSTLEINAQISANNTYVQGHELVKCNETLTSACPTDPPLNGPQPTQERKISIASDYTESHYYTEIDEYFINKRKEKQEKKLQHRYDNEAFEEDGFQENVVQLHGNPFMYDYAYGLNPHEK</sequence>
<proteinExistence type="predicted"/>
<keyword evidence="1" id="KW-0472">Membrane</keyword>
<keyword evidence="1" id="KW-0812">Transmembrane</keyword>
<evidence type="ECO:0000256" key="1">
    <source>
        <dbReference type="SAM" id="Phobius"/>
    </source>
</evidence>
<comment type="caution">
    <text evidence="2">The sequence shown here is derived from an EMBL/GenBank/DDBJ whole genome shotgun (WGS) entry which is preliminary data.</text>
</comment>
<keyword evidence="1" id="KW-1133">Transmembrane helix</keyword>
<dbReference type="EMBL" id="CADEBD010000314">
    <property type="protein sequence ID" value="CAB3243120.1"/>
    <property type="molecule type" value="Genomic_DNA"/>
</dbReference>
<protein>
    <submittedName>
        <fullName evidence="2">Uncharacterized protein</fullName>
    </submittedName>
</protein>
<feature type="transmembrane region" description="Helical" evidence="1">
    <location>
        <begin position="32"/>
        <end position="53"/>
    </location>
</feature>
<dbReference type="AlphaFoldDB" id="A0A8S1ACF2"/>